<dbReference type="AlphaFoldDB" id="A0A7T8JV37"/>
<proteinExistence type="predicted"/>
<evidence type="ECO:0000313" key="1">
    <source>
        <dbReference type="EMBL" id="QQP36327.1"/>
    </source>
</evidence>
<sequence length="90" mass="10129">MVSGNVMSAFGSRRFWKPEPHRQPLGLRFRLHIEFKAFRLRHSNIAALKAAVNQESAGMDEDFVAKVCQAFRKRLMTIGPPTGGTSNEKV</sequence>
<dbReference type="OrthoDB" id="4843387at2759"/>
<name>A0A7T8JV37_CALRO</name>
<evidence type="ECO:0000313" key="2">
    <source>
        <dbReference type="Proteomes" id="UP000595437"/>
    </source>
</evidence>
<protein>
    <submittedName>
        <fullName evidence="1">Uncharacterized protein</fullName>
    </submittedName>
</protein>
<accession>A0A7T8JV37</accession>
<dbReference type="Proteomes" id="UP000595437">
    <property type="component" value="Chromosome 15"/>
</dbReference>
<keyword evidence="2" id="KW-1185">Reference proteome</keyword>
<reference evidence="2" key="1">
    <citation type="submission" date="2021-01" db="EMBL/GenBank/DDBJ databases">
        <title>Caligus Genome Assembly.</title>
        <authorList>
            <person name="Gallardo-Escarate C."/>
        </authorList>
    </citation>
    <scope>NUCLEOTIDE SEQUENCE [LARGE SCALE GENOMIC DNA]</scope>
</reference>
<organism evidence="1 2">
    <name type="scientific">Caligus rogercresseyi</name>
    <name type="common">Sea louse</name>
    <dbReference type="NCBI Taxonomy" id="217165"/>
    <lineage>
        <taxon>Eukaryota</taxon>
        <taxon>Metazoa</taxon>
        <taxon>Ecdysozoa</taxon>
        <taxon>Arthropoda</taxon>
        <taxon>Crustacea</taxon>
        <taxon>Multicrustacea</taxon>
        <taxon>Hexanauplia</taxon>
        <taxon>Copepoda</taxon>
        <taxon>Siphonostomatoida</taxon>
        <taxon>Caligidae</taxon>
        <taxon>Caligus</taxon>
    </lineage>
</organism>
<gene>
    <name evidence="1" type="ORF">FKW44_021390</name>
</gene>
<dbReference type="EMBL" id="CP045904">
    <property type="protein sequence ID" value="QQP36327.1"/>
    <property type="molecule type" value="Genomic_DNA"/>
</dbReference>